<dbReference type="InterPro" id="IPR050767">
    <property type="entry name" value="Sel1_AlgK"/>
</dbReference>
<gene>
    <name evidence="4" type="ORF">B5V03_23375</name>
</gene>
<dbReference type="OrthoDB" id="9790300at2"/>
<feature type="chain" id="PRO_5020420817" description="DUF3857 domain-containing protein" evidence="1">
    <location>
        <begin position="25"/>
        <end position="886"/>
    </location>
</feature>
<sequence>MIVRIYSAFLAALLLLSPCTKSEAAESSGLDARPGWIDPGWRRAVARHTITFDETGLSNEVFEFEIKALDEKGAEAIAQQSFQYNSYFDELSSTELATLKADGSVIAVDERVIRDQPASTDSSSPYCDEVRNRIIAFPHVAPGDSIRGRLVYKAKQARFPGEFARVWSEPASQPPELLEVIVDGPASRPLRIALRNVEHSEERGNDRIVHRVRFRQDTPRPGQIDDETLSYAARFEVSTFADYAAFATALNARNAPMARPDEKITRLSREIVGEATGSRAKVERIYNWVARNIRYVGIGLEDGGWTSQPASAVLASRYGDCKAHATLFKALLAAQGIEANLVAVNAGARYTLTEVATPNFDHAIAYVPEIDQYLDPTASLFAFGSLPPELAGKPILNVDKGAMGRIPLIEAARFVLAAETNYVLDRDGKREAQSILSGTGIGAQLGRVFAQGLDDTDRRMTARTLIEQAGLAGSGDYTYPNPRELTDEFAITSTFRITKPVGLDRPTRVRMLPLTDPRRSLLRLAVRQSNGRPFACRPMEYREAASLTIPDNVFFYEKPAPIDYSQTFEGRTGYGSVRGRIEVHGTIDLDGKIIRSKAVLRLTLDAPVCPAEFAAIIEKGFDKLDEFKYAPIGLTPKGAFSVVEVSADYTEGANAYLAHDFERAMERLKPLAEIGNARAQAHVGAMYRDGSGTKRDAGEAVKWFRLAAEQGDPYSQEQLAYLQEEGPAQVRDVKQAADWYAKAAEQGKAYSQMRLAAMYRDGRGVPQDLAAAFDLFSRAAEQGNSYAQTSLGLLHIKGQGVPQDLAKGISLLRVAAEQNDSSAQYNLGWAYESGTGVPKDAQQAIQWYTKAYDRGNEQAGAHLYELTRGGGSFWGSLFGRLGLARW</sequence>
<dbReference type="SUPFAM" id="SSF81901">
    <property type="entry name" value="HCP-like"/>
    <property type="match status" value="2"/>
</dbReference>
<dbReference type="InterPro" id="IPR002931">
    <property type="entry name" value="Transglutaminase-like"/>
</dbReference>
<proteinExistence type="predicted"/>
<dbReference type="Gene3D" id="1.25.40.10">
    <property type="entry name" value="Tetratricopeptide repeat domain"/>
    <property type="match status" value="1"/>
</dbReference>
<keyword evidence="5" id="KW-1185">Reference proteome</keyword>
<dbReference type="InterPro" id="IPR038765">
    <property type="entry name" value="Papain-like_cys_pep_sf"/>
</dbReference>
<dbReference type="InterPro" id="IPR024618">
    <property type="entry name" value="DUF3857"/>
</dbReference>
<evidence type="ECO:0000313" key="5">
    <source>
        <dbReference type="Proteomes" id="UP000290819"/>
    </source>
</evidence>
<dbReference type="RefSeq" id="WP_129272788.1">
    <property type="nucleotide sequence ID" value="NZ_MZXW01000029.1"/>
</dbReference>
<evidence type="ECO:0000313" key="4">
    <source>
        <dbReference type="EMBL" id="RXT43142.1"/>
    </source>
</evidence>
<dbReference type="Pfam" id="PF01841">
    <property type="entry name" value="Transglut_core"/>
    <property type="match status" value="1"/>
</dbReference>
<dbReference type="Pfam" id="PF12969">
    <property type="entry name" value="DUF3857"/>
    <property type="match status" value="1"/>
</dbReference>
<feature type="domain" description="DUF3857" evidence="3">
    <location>
        <begin position="58"/>
        <end position="214"/>
    </location>
</feature>
<accession>A0A4Q1UWW2</accession>
<dbReference type="Gene3D" id="2.60.40.3140">
    <property type="match status" value="1"/>
</dbReference>
<dbReference type="SUPFAM" id="SSF54001">
    <property type="entry name" value="Cysteine proteinases"/>
    <property type="match status" value="1"/>
</dbReference>
<dbReference type="Proteomes" id="UP000290819">
    <property type="component" value="Unassembled WGS sequence"/>
</dbReference>
<dbReference type="InterPro" id="IPR011990">
    <property type="entry name" value="TPR-like_helical_dom_sf"/>
</dbReference>
<dbReference type="EMBL" id="MZXW01000029">
    <property type="protein sequence ID" value="RXT43142.1"/>
    <property type="molecule type" value="Genomic_DNA"/>
</dbReference>
<evidence type="ECO:0008006" key="6">
    <source>
        <dbReference type="Google" id="ProtNLM"/>
    </source>
</evidence>
<evidence type="ECO:0000259" key="3">
    <source>
        <dbReference type="Pfam" id="PF12969"/>
    </source>
</evidence>
<feature type="signal peptide" evidence="1">
    <location>
        <begin position="1"/>
        <end position="24"/>
    </location>
</feature>
<dbReference type="PANTHER" id="PTHR11102">
    <property type="entry name" value="SEL-1-LIKE PROTEIN"/>
    <property type="match status" value="1"/>
</dbReference>
<protein>
    <recommendedName>
        <fullName evidence="6">DUF3857 domain-containing protein</fullName>
    </recommendedName>
</protein>
<dbReference type="AlphaFoldDB" id="A0A4Q1UWW2"/>
<dbReference type="Gene3D" id="3.10.620.30">
    <property type="match status" value="1"/>
</dbReference>
<evidence type="ECO:0000259" key="2">
    <source>
        <dbReference type="Pfam" id="PF01841"/>
    </source>
</evidence>
<dbReference type="SMART" id="SM00671">
    <property type="entry name" value="SEL1"/>
    <property type="match status" value="5"/>
</dbReference>
<reference evidence="4 5" key="1">
    <citation type="submission" date="2017-03" db="EMBL/GenBank/DDBJ databases">
        <authorList>
            <person name="Safronova V.I."/>
            <person name="Sazanova A.L."/>
            <person name="Chirak E.R."/>
        </authorList>
    </citation>
    <scope>NUCLEOTIDE SEQUENCE [LARGE SCALE GENOMIC DNA]</scope>
    <source>
        <strain evidence="4 5">Opo-243</strain>
    </source>
</reference>
<dbReference type="Pfam" id="PF08238">
    <property type="entry name" value="Sel1"/>
    <property type="match status" value="5"/>
</dbReference>
<comment type="caution">
    <text evidence="4">The sequence shown here is derived from an EMBL/GenBank/DDBJ whole genome shotgun (WGS) entry which is preliminary data.</text>
</comment>
<dbReference type="InterPro" id="IPR006597">
    <property type="entry name" value="Sel1-like"/>
</dbReference>
<dbReference type="PANTHER" id="PTHR11102:SF160">
    <property type="entry name" value="ERAD-ASSOCIATED E3 UBIQUITIN-PROTEIN LIGASE COMPONENT HRD3"/>
    <property type="match status" value="1"/>
</dbReference>
<name>A0A4Q1UWW2_9BRAD</name>
<feature type="domain" description="Transglutaminase-like" evidence="2">
    <location>
        <begin position="266"/>
        <end position="349"/>
    </location>
</feature>
<evidence type="ECO:0000256" key="1">
    <source>
        <dbReference type="SAM" id="SignalP"/>
    </source>
</evidence>
<organism evidence="4 5">
    <name type="scientific">Bradyrhizobium betae</name>
    <dbReference type="NCBI Taxonomy" id="244734"/>
    <lineage>
        <taxon>Bacteria</taxon>
        <taxon>Pseudomonadati</taxon>
        <taxon>Pseudomonadota</taxon>
        <taxon>Alphaproteobacteria</taxon>
        <taxon>Hyphomicrobiales</taxon>
        <taxon>Nitrobacteraceae</taxon>
        <taxon>Bradyrhizobium</taxon>
    </lineage>
</organism>
<keyword evidence="1" id="KW-0732">Signal</keyword>